<accession>A0AAV7RXE0</accession>
<dbReference type="Proteomes" id="UP001066276">
    <property type="component" value="Chromosome 5"/>
</dbReference>
<dbReference type="PANTHER" id="PTHR31635">
    <property type="entry name" value="REVERSE TRANSCRIPTASE DOMAIN-CONTAINING PROTEIN-RELATED"/>
    <property type="match status" value="1"/>
</dbReference>
<dbReference type="EMBL" id="JANPWB010000009">
    <property type="protein sequence ID" value="KAJ1156638.1"/>
    <property type="molecule type" value="Genomic_DNA"/>
</dbReference>
<keyword evidence="3" id="KW-1185">Reference proteome</keyword>
<dbReference type="PROSITE" id="PS50878">
    <property type="entry name" value="RT_POL"/>
    <property type="match status" value="1"/>
</dbReference>
<evidence type="ECO:0000313" key="3">
    <source>
        <dbReference type="Proteomes" id="UP001066276"/>
    </source>
</evidence>
<dbReference type="AlphaFoldDB" id="A0AAV7RXE0"/>
<dbReference type="InterPro" id="IPR000477">
    <property type="entry name" value="RT_dom"/>
</dbReference>
<organism evidence="2 3">
    <name type="scientific">Pleurodeles waltl</name>
    <name type="common">Iberian ribbed newt</name>
    <dbReference type="NCBI Taxonomy" id="8319"/>
    <lineage>
        <taxon>Eukaryota</taxon>
        <taxon>Metazoa</taxon>
        <taxon>Chordata</taxon>
        <taxon>Craniata</taxon>
        <taxon>Vertebrata</taxon>
        <taxon>Euteleostomi</taxon>
        <taxon>Amphibia</taxon>
        <taxon>Batrachia</taxon>
        <taxon>Caudata</taxon>
        <taxon>Salamandroidea</taxon>
        <taxon>Salamandridae</taxon>
        <taxon>Pleurodelinae</taxon>
        <taxon>Pleurodeles</taxon>
    </lineage>
</organism>
<dbReference type="CDD" id="cd01650">
    <property type="entry name" value="RT_nLTR_like"/>
    <property type="match status" value="1"/>
</dbReference>
<dbReference type="PANTHER" id="PTHR31635:SF196">
    <property type="entry name" value="REVERSE TRANSCRIPTASE DOMAIN-CONTAINING PROTEIN-RELATED"/>
    <property type="match status" value="1"/>
</dbReference>
<protein>
    <recommendedName>
        <fullName evidence="1">Reverse transcriptase domain-containing protein</fullName>
    </recommendedName>
</protein>
<evidence type="ECO:0000313" key="2">
    <source>
        <dbReference type="EMBL" id="KAJ1156638.1"/>
    </source>
</evidence>
<evidence type="ECO:0000259" key="1">
    <source>
        <dbReference type="PROSITE" id="PS50878"/>
    </source>
</evidence>
<dbReference type="InterPro" id="IPR043502">
    <property type="entry name" value="DNA/RNA_pol_sf"/>
</dbReference>
<dbReference type="SUPFAM" id="SSF56672">
    <property type="entry name" value="DNA/RNA polymerases"/>
    <property type="match status" value="1"/>
</dbReference>
<sequence>MKGEHRFKPGPINDAFKEYYTFLYRDPGELDEDRLEGFLRPLPLPTLTSEDGEGLGGAVATEEVLEAISRLAPGKMPGTDGLPMDFYERYSKLLAAQLVYLYVEALHRGLLPDSLREALVVPLPKLKSGEASVTDFRPLSMLNSDFKILSKILANRLLQQISTLVHADQNGFVPNRSPSLHLRRLFAILQMPNAEKPPIGMLLAMDFEKAFDSIRWDYLRTVMLRMGLGAGWVKWVDLLYVAPQARVRTSKTISNPYPIHRSTRQGCPLLPLLFALTIEPLAAHLRMEGVGRGVEWGRTEHIISLYADDILIYLRNGEPWLAWALQALDHFGDLSGLRLNRGKTFVFLMTAGCDQPPTFPEAMVWAPNTFKYLGIQVFHDLRDLRDGNIGRALGSLRASVGFWQSLKLSIMGRI</sequence>
<comment type="caution">
    <text evidence="2">The sequence shown here is derived from an EMBL/GenBank/DDBJ whole genome shotgun (WGS) entry which is preliminary data.</text>
</comment>
<gene>
    <name evidence="2" type="ORF">NDU88_009356</name>
</gene>
<name>A0AAV7RXE0_PLEWA</name>
<dbReference type="Pfam" id="PF00078">
    <property type="entry name" value="RVT_1"/>
    <property type="match status" value="1"/>
</dbReference>
<proteinExistence type="predicted"/>
<feature type="domain" description="Reverse transcriptase" evidence="1">
    <location>
        <begin position="104"/>
        <end position="377"/>
    </location>
</feature>
<reference evidence="2" key="1">
    <citation type="journal article" date="2022" name="bioRxiv">
        <title>Sequencing and chromosome-scale assembly of the giantPleurodeles waltlgenome.</title>
        <authorList>
            <person name="Brown T."/>
            <person name="Elewa A."/>
            <person name="Iarovenko S."/>
            <person name="Subramanian E."/>
            <person name="Araus A.J."/>
            <person name="Petzold A."/>
            <person name="Susuki M."/>
            <person name="Suzuki K.-i.T."/>
            <person name="Hayashi T."/>
            <person name="Toyoda A."/>
            <person name="Oliveira C."/>
            <person name="Osipova E."/>
            <person name="Leigh N.D."/>
            <person name="Simon A."/>
            <person name="Yun M.H."/>
        </authorList>
    </citation>
    <scope>NUCLEOTIDE SEQUENCE</scope>
    <source>
        <strain evidence="2">20211129_DDA</strain>
        <tissue evidence="2">Liver</tissue>
    </source>
</reference>